<dbReference type="InParanoid" id="A0A212EYD2"/>
<evidence type="ECO:0000256" key="4">
    <source>
        <dbReference type="ARBA" id="ARBA00023115"/>
    </source>
</evidence>
<proteinExistence type="inferred from homology"/>
<dbReference type="FunFam" id="3.20.20.10:FF:000005">
    <property type="entry name" value="Ornithine decarboxylase"/>
    <property type="match status" value="1"/>
</dbReference>
<dbReference type="GO" id="GO:0033387">
    <property type="term" value="P:putrescine biosynthetic process from arginine, via ornithine"/>
    <property type="evidence" value="ECO:0007669"/>
    <property type="project" value="TreeGrafter"/>
</dbReference>
<dbReference type="PRINTS" id="PR01182">
    <property type="entry name" value="ORNDCRBXLASE"/>
</dbReference>
<feature type="active site" description="Proton donor" evidence="7">
    <location>
        <position position="301"/>
    </location>
</feature>
<dbReference type="STRING" id="278856.A0A212EYD2"/>
<feature type="domain" description="Orn/DAP/Arg decarboxylase 2 N-terminal" evidence="8">
    <location>
        <begin position="8"/>
        <end position="233"/>
    </location>
</feature>
<evidence type="ECO:0000256" key="7">
    <source>
        <dbReference type="PIRSR" id="PIRSR600183-50"/>
    </source>
</evidence>
<keyword evidence="3 7" id="KW-0663">Pyridoxal phosphate</keyword>
<dbReference type="AlphaFoldDB" id="A0A212EYD2"/>
<name>A0A212EYD2_DANPL</name>
<dbReference type="eggNOG" id="KOG0622">
    <property type="taxonomic scope" value="Eukaryota"/>
</dbReference>
<accession>A0A212EYD2</accession>
<evidence type="ECO:0000313" key="9">
    <source>
        <dbReference type="EMBL" id="OWR46454.1"/>
    </source>
</evidence>
<dbReference type="GO" id="GO:0005737">
    <property type="term" value="C:cytoplasm"/>
    <property type="evidence" value="ECO:0007669"/>
    <property type="project" value="TreeGrafter"/>
</dbReference>
<protein>
    <submittedName>
        <fullName evidence="9">Ornithine decarboxylase</fullName>
    </submittedName>
</protein>
<evidence type="ECO:0000256" key="1">
    <source>
        <dbReference type="ARBA" id="ARBA00001933"/>
    </source>
</evidence>
<dbReference type="KEGG" id="dpl:KGM_209337"/>
<dbReference type="GO" id="GO:0004586">
    <property type="term" value="F:ornithine decarboxylase activity"/>
    <property type="evidence" value="ECO:0007669"/>
    <property type="project" value="TreeGrafter"/>
</dbReference>
<evidence type="ECO:0000259" key="8">
    <source>
        <dbReference type="Pfam" id="PF02784"/>
    </source>
</evidence>
<dbReference type="InterPro" id="IPR022644">
    <property type="entry name" value="De-COase2_N"/>
</dbReference>
<dbReference type="PANTHER" id="PTHR11482">
    <property type="entry name" value="ARGININE/DIAMINOPIMELATE/ORNITHINE DECARBOXYLASE"/>
    <property type="match status" value="1"/>
</dbReference>
<comment type="cofactor">
    <cofactor evidence="1 7">
        <name>pyridoxal 5'-phosphate</name>
        <dbReference type="ChEBI" id="CHEBI:597326"/>
    </cofactor>
</comment>
<feature type="modified residue" description="N6-(pyridoxal phosphate)lysine" evidence="7">
    <location>
        <position position="26"/>
    </location>
</feature>
<sequence length="402" mass="45398">MDKAYQFIQHFRKMMPRIKMFYGAVKSNDSCMMLKLAAALGVGFDCASPGEIYRILKLKVSPQSIILAVPTKTPEWISYARQSGIKHATFDNICELKKIKQYWPEANLLLRIRVHADSVYDLGKKFGCDFETEAIDLLEEAAALNIRVVGVAFHVGSGCTSPDSYVMGLQQAKLLFEHEAKAGRKMEIVDIGGGYMSDKIDRIDEVSKLINKALDELFPDPDIQVISEPGRYLCDKAFTLYCNINTVRQVQVGDSSINMLYLNDGLFGCLRYNEPWHTVRRYKQCKEGEQCEPVILWGPSCDSVDRVMENVEVMLPPCTVDDWLVFPNQGAYTMTLASDFSSLPEPRIRSVISQKLCEKIKESEVFDSDDFFKQDISEPLPSSLPPLVTQSKVMDSNYTLKA</sequence>
<keyword evidence="10" id="KW-1185">Reference proteome</keyword>
<evidence type="ECO:0000256" key="6">
    <source>
        <dbReference type="ARBA" id="ARBA00037173"/>
    </source>
</evidence>
<dbReference type="InterPro" id="IPR000183">
    <property type="entry name" value="Orn/DAP/Arg_de-COase"/>
</dbReference>
<dbReference type="PRINTS" id="PR01179">
    <property type="entry name" value="ODADCRBXLASE"/>
</dbReference>
<comment type="similarity">
    <text evidence="2">Belongs to the Orn/Lys/Arg decarboxylase class-II family.</text>
</comment>
<dbReference type="Pfam" id="PF02784">
    <property type="entry name" value="Orn_Arg_deC_N"/>
    <property type="match status" value="1"/>
</dbReference>
<dbReference type="SUPFAM" id="SSF50621">
    <property type="entry name" value="Alanine racemase C-terminal domain-like"/>
    <property type="match status" value="1"/>
</dbReference>
<evidence type="ECO:0000256" key="5">
    <source>
        <dbReference type="ARBA" id="ARBA00023239"/>
    </source>
</evidence>
<dbReference type="SUPFAM" id="SSF51419">
    <property type="entry name" value="PLP-binding barrel"/>
    <property type="match status" value="1"/>
</dbReference>
<dbReference type="Gene3D" id="2.40.37.10">
    <property type="entry name" value="Lyase, Ornithine Decarboxylase, Chain A, domain 1"/>
    <property type="match status" value="1"/>
</dbReference>
<keyword evidence="5" id="KW-0456">Lyase</keyword>
<dbReference type="Proteomes" id="UP000007151">
    <property type="component" value="Unassembled WGS sequence"/>
</dbReference>
<evidence type="ECO:0000256" key="3">
    <source>
        <dbReference type="ARBA" id="ARBA00022898"/>
    </source>
</evidence>
<gene>
    <name evidence="9" type="ORF">KGM_209337</name>
</gene>
<dbReference type="InterPro" id="IPR009006">
    <property type="entry name" value="Ala_racemase/Decarboxylase_C"/>
</dbReference>
<dbReference type="InterPro" id="IPR029066">
    <property type="entry name" value="PLP-binding_barrel"/>
</dbReference>
<dbReference type="EMBL" id="AGBW02011584">
    <property type="protein sequence ID" value="OWR46454.1"/>
    <property type="molecule type" value="Genomic_DNA"/>
</dbReference>
<organism evidence="9 10">
    <name type="scientific">Danaus plexippus plexippus</name>
    <dbReference type="NCBI Taxonomy" id="278856"/>
    <lineage>
        <taxon>Eukaryota</taxon>
        <taxon>Metazoa</taxon>
        <taxon>Ecdysozoa</taxon>
        <taxon>Arthropoda</taxon>
        <taxon>Hexapoda</taxon>
        <taxon>Insecta</taxon>
        <taxon>Pterygota</taxon>
        <taxon>Neoptera</taxon>
        <taxon>Endopterygota</taxon>
        <taxon>Lepidoptera</taxon>
        <taxon>Glossata</taxon>
        <taxon>Ditrysia</taxon>
        <taxon>Papilionoidea</taxon>
        <taxon>Nymphalidae</taxon>
        <taxon>Danainae</taxon>
        <taxon>Danaini</taxon>
        <taxon>Danaina</taxon>
        <taxon>Danaus</taxon>
        <taxon>Danaus</taxon>
    </lineage>
</organism>
<evidence type="ECO:0000313" key="10">
    <source>
        <dbReference type="Proteomes" id="UP000007151"/>
    </source>
</evidence>
<keyword evidence="4" id="KW-0620">Polyamine biosynthesis</keyword>
<reference evidence="9 10" key="1">
    <citation type="journal article" date="2011" name="Cell">
        <title>The monarch butterfly genome yields insights into long-distance migration.</title>
        <authorList>
            <person name="Zhan S."/>
            <person name="Merlin C."/>
            <person name="Boore J.L."/>
            <person name="Reppert S.M."/>
        </authorList>
    </citation>
    <scope>NUCLEOTIDE SEQUENCE [LARGE SCALE GENOMIC DNA]</scope>
    <source>
        <strain evidence="9">F-2</strain>
    </source>
</reference>
<comment type="function">
    <text evidence="6">Catalyzes the first and rate-limiting step of polyamine biosynthesis that converts ornithine into putrescine, which is the precursor for the polyamines, spermidine and spermine. Polyamines are essential for cell proliferation and are implicated in cellular processes, ranging from DNA replication to apoptosis.</text>
</comment>
<dbReference type="Gene3D" id="3.20.20.10">
    <property type="entry name" value="Alanine racemase"/>
    <property type="match status" value="1"/>
</dbReference>
<dbReference type="CDD" id="cd00622">
    <property type="entry name" value="PLPDE_III_ODC"/>
    <property type="match status" value="1"/>
</dbReference>
<dbReference type="InterPro" id="IPR002433">
    <property type="entry name" value="Orn_de-COase"/>
</dbReference>
<evidence type="ECO:0000256" key="2">
    <source>
        <dbReference type="ARBA" id="ARBA00008872"/>
    </source>
</evidence>
<comment type="caution">
    <text evidence="9">The sequence shown here is derived from an EMBL/GenBank/DDBJ whole genome shotgun (WGS) entry which is preliminary data.</text>
</comment>
<dbReference type="PANTHER" id="PTHR11482:SF6">
    <property type="entry name" value="ORNITHINE DECARBOXYLASE 1-RELATED"/>
    <property type="match status" value="1"/>
</dbReference>